<dbReference type="OrthoDB" id="9803379at2"/>
<accession>A0A2N5E8B9</accession>
<evidence type="ECO:0000259" key="1">
    <source>
        <dbReference type="PROSITE" id="PS50943"/>
    </source>
</evidence>
<dbReference type="RefSeq" id="WP_101815866.1">
    <property type="nucleotide sequence ID" value="NZ_PJZF01000006.1"/>
</dbReference>
<evidence type="ECO:0000313" key="3">
    <source>
        <dbReference type="Proteomes" id="UP000234240"/>
    </source>
</evidence>
<sequence>MSSIYAEEYQQLISLLRAARREKGLTQQQLASALSRPQSFIAKVENGERRLDVIEFAHLARLLSLNPADVLGAVMRHIPQP</sequence>
<dbReference type="CDD" id="cd00093">
    <property type="entry name" value="HTH_XRE"/>
    <property type="match status" value="1"/>
</dbReference>
<dbReference type="Pfam" id="PF13560">
    <property type="entry name" value="HTH_31"/>
    <property type="match status" value="1"/>
</dbReference>
<feature type="domain" description="HTH cro/C1-type" evidence="1">
    <location>
        <begin position="16"/>
        <end position="70"/>
    </location>
</feature>
<name>A0A2N5E8B9_9GAMM</name>
<dbReference type="Proteomes" id="UP000234240">
    <property type="component" value="Unassembled WGS sequence"/>
</dbReference>
<proteinExistence type="predicted"/>
<evidence type="ECO:0000313" key="2">
    <source>
        <dbReference type="EMBL" id="PLR37907.1"/>
    </source>
</evidence>
<dbReference type="PROSITE" id="PS50943">
    <property type="entry name" value="HTH_CROC1"/>
    <property type="match status" value="1"/>
</dbReference>
<reference evidence="2 3" key="1">
    <citation type="submission" date="2017-12" db="EMBL/GenBank/DDBJ databases">
        <title>Characterization of six clinical isolates of Enterochimera gen. nov., a novel genus of the Yersiniaciae family and the three species Enterochimera arupensis sp. nov., Enterochimera coloradensis sp. nov, and Enterochimera californica sp. nov.</title>
        <authorList>
            <person name="Rossi A."/>
            <person name="Fisher M."/>
        </authorList>
    </citation>
    <scope>NUCLEOTIDE SEQUENCE [LARGE SCALE GENOMIC DNA]</scope>
    <source>
        <strain evidence="3">2015-Iso6</strain>
    </source>
</reference>
<dbReference type="EMBL" id="PJZF01000006">
    <property type="protein sequence ID" value="PLR37907.1"/>
    <property type="molecule type" value="Genomic_DNA"/>
</dbReference>
<dbReference type="Gene3D" id="1.10.260.40">
    <property type="entry name" value="lambda repressor-like DNA-binding domains"/>
    <property type="match status" value="1"/>
</dbReference>
<dbReference type="InterPro" id="IPR010982">
    <property type="entry name" value="Lambda_DNA-bd_dom_sf"/>
</dbReference>
<comment type="caution">
    <text evidence="2">The sequence shown here is derived from an EMBL/GenBank/DDBJ whole genome shotgun (WGS) entry which is preliminary data.</text>
</comment>
<protein>
    <submittedName>
        <fullName evidence="2">XRE family transcriptional regulator</fullName>
    </submittedName>
</protein>
<dbReference type="AlphaFoldDB" id="A0A2N5E8B9"/>
<keyword evidence="3" id="KW-1185">Reference proteome</keyword>
<dbReference type="SUPFAM" id="SSF47413">
    <property type="entry name" value="lambda repressor-like DNA-binding domains"/>
    <property type="match status" value="1"/>
</dbReference>
<dbReference type="InterPro" id="IPR001387">
    <property type="entry name" value="Cro/C1-type_HTH"/>
</dbReference>
<dbReference type="GO" id="GO:0003677">
    <property type="term" value="F:DNA binding"/>
    <property type="evidence" value="ECO:0007669"/>
    <property type="project" value="InterPro"/>
</dbReference>
<dbReference type="SMART" id="SM00530">
    <property type="entry name" value="HTH_XRE"/>
    <property type="match status" value="1"/>
</dbReference>
<gene>
    <name evidence="2" type="ORF">CYR55_09315</name>
</gene>
<organism evidence="2 3">
    <name type="scientific">Chimaeribacter californicus</name>
    <dbReference type="NCBI Taxonomy" id="2060067"/>
    <lineage>
        <taxon>Bacteria</taxon>
        <taxon>Pseudomonadati</taxon>
        <taxon>Pseudomonadota</taxon>
        <taxon>Gammaproteobacteria</taxon>
        <taxon>Enterobacterales</taxon>
        <taxon>Yersiniaceae</taxon>
        <taxon>Chimaeribacter</taxon>
    </lineage>
</organism>